<organism evidence="5 6">
    <name type="scientific">Galemys pyrenaicus</name>
    <name type="common">Iberian desman</name>
    <name type="synonym">Pyrenean desman</name>
    <dbReference type="NCBI Taxonomy" id="202257"/>
    <lineage>
        <taxon>Eukaryota</taxon>
        <taxon>Metazoa</taxon>
        <taxon>Chordata</taxon>
        <taxon>Craniata</taxon>
        <taxon>Vertebrata</taxon>
        <taxon>Euteleostomi</taxon>
        <taxon>Mammalia</taxon>
        <taxon>Eutheria</taxon>
        <taxon>Laurasiatheria</taxon>
        <taxon>Eulipotyphla</taxon>
        <taxon>Talpidae</taxon>
        <taxon>Galemys</taxon>
    </lineage>
</organism>
<comment type="caution">
    <text evidence="5">The sequence shown here is derived from an EMBL/GenBank/DDBJ whole genome shotgun (WGS) entry which is preliminary data.</text>
</comment>
<feature type="region of interest" description="Disordered" evidence="3">
    <location>
        <begin position="72"/>
        <end position="92"/>
    </location>
</feature>
<dbReference type="OrthoDB" id="10258692at2759"/>
<comment type="similarity">
    <text evidence="1">Belongs to the N-CoR nuclear receptor corepressors family.</text>
</comment>
<gene>
    <name evidence="5" type="ORF">J0S82_003893</name>
</gene>
<reference evidence="5" key="1">
    <citation type="journal article" date="2021" name="Evol. Appl.">
        <title>The genome of the Pyrenean desman and the effects of bottlenecks and inbreeding on the genomic landscape of an endangered species.</title>
        <authorList>
            <person name="Escoda L."/>
            <person name="Castresana J."/>
        </authorList>
    </citation>
    <scope>NUCLEOTIDE SEQUENCE</scope>
    <source>
        <strain evidence="5">IBE-C5619</strain>
    </source>
</reference>
<evidence type="ECO:0000313" key="6">
    <source>
        <dbReference type="Proteomes" id="UP000700334"/>
    </source>
</evidence>
<evidence type="ECO:0000256" key="2">
    <source>
        <dbReference type="ARBA" id="ARBA00023054"/>
    </source>
</evidence>
<evidence type="ECO:0000259" key="4">
    <source>
        <dbReference type="Pfam" id="PF15784"/>
    </source>
</evidence>
<feature type="region of interest" description="Disordered" evidence="3">
    <location>
        <begin position="1"/>
        <end position="24"/>
    </location>
</feature>
<feature type="compositionally biased region" description="Basic and acidic residues" evidence="3">
    <location>
        <begin position="231"/>
        <end position="257"/>
    </location>
</feature>
<dbReference type="PANTHER" id="PTHR13992:SF21">
    <property type="entry name" value="NUCLEAR RECEPTOR COREPRESSOR 2"/>
    <property type="match status" value="1"/>
</dbReference>
<evidence type="ECO:0000256" key="1">
    <source>
        <dbReference type="ARBA" id="ARBA00010097"/>
    </source>
</evidence>
<proteinExistence type="inferred from homology"/>
<feature type="compositionally biased region" description="Basic and acidic residues" evidence="3">
    <location>
        <begin position="77"/>
        <end position="87"/>
    </location>
</feature>
<feature type="region of interest" description="Disordered" evidence="3">
    <location>
        <begin position="188"/>
        <end position="258"/>
    </location>
</feature>
<dbReference type="InterPro" id="IPR051571">
    <property type="entry name" value="N-CoR_corepressor"/>
</dbReference>
<dbReference type="GO" id="GO:0003714">
    <property type="term" value="F:transcription corepressor activity"/>
    <property type="evidence" value="ECO:0007669"/>
    <property type="project" value="TreeGrafter"/>
</dbReference>
<dbReference type="Gene3D" id="1.20.5.430">
    <property type="match status" value="1"/>
</dbReference>
<feature type="region of interest" description="Disordered" evidence="3">
    <location>
        <begin position="120"/>
        <end position="167"/>
    </location>
</feature>
<feature type="compositionally biased region" description="Polar residues" evidence="3">
    <location>
        <begin position="1"/>
        <end position="13"/>
    </location>
</feature>
<accession>A0A8J6A9S5</accession>
<dbReference type="InterPro" id="IPR031557">
    <property type="entry name" value="N-CoR_GPS2_interact"/>
</dbReference>
<dbReference type="AlphaFoldDB" id="A0A8J6A9S5"/>
<keyword evidence="5" id="KW-0675">Receptor</keyword>
<feature type="domain" description="N-CoR GPS2-interacting" evidence="4">
    <location>
        <begin position="141"/>
        <end position="228"/>
    </location>
</feature>
<protein>
    <submittedName>
        <fullName evidence="5">Nuclear receptor corepressor 2</fullName>
    </submittedName>
</protein>
<dbReference type="PANTHER" id="PTHR13992">
    <property type="entry name" value="NUCLEAR RECEPTOR CO-REPRESSOR RELATED NCOR"/>
    <property type="match status" value="1"/>
</dbReference>
<dbReference type="Pfam" id="PF15784">
    <property type="entry name" value="GPS2_interact"/>
    <property type="match status" value="1"/>
</dbReference>
<evidence type="ECO:0000313" key="5">
    <source>
        <dbReference type="EMBL" id="KAG8514997.1"/>
    </source>
</evidence>
<name>A0A8J6A9S5_GALPY</name>
<keyword evidence="6" id="KW-1185">Reference proteome</keyword>
<dbReference type="FunFam" id="1.20.5.430:FF:000001">
    <property type="entry name" value="Nuclear receptor corepressor 2 isoform 1"/>
    <property type="match status" value="1"/>
</dbReference>
<dbReference type="GO" id="GO:0000785">
    <property type="term" value="C:chromatin"/>
    <property type="evidence" value="ECO:0007669"/>
    <property type="project" value="TreeGrafter"/>
</dbReference>
<feature type="compositionally biased region" description="Basic and acidic residues" evidence="3">
    <location>
        <begin position="202"/>
        <end position="211"/>
    </location>
</feature>
<dbReference type="GO" id="GO:0000122">
    <property type="term" value="P:negative regulation of transcription by RNA polymerase II"/>
    <property type="evidence" value="ECO:0007669"/>
    <property type="project" value="TreeGrafter"/>
</dbReference>
<evidence type="ECO:0000256" key="3">
    <source>
        <dbReference type="SAM" id="MobiDB-lite"/>
    </source>
</evidence>
<dbReference type="Proteomes" id="UP000700334">
    <property type="component" value="Unassembled WGS sequence"/>
</dbReference>
<sequence length="281" mass="31354">MSGSTQPVAQTWRATEPRYPPHGIPYPVQLARPHADIGLLEYQHHRDYTAHLSPGSIIQPQRRRPSLLSEFQPGNERSQELHLRPESHPYLPELGKPEVEFIESKRPRLELLPDPLLRPAPLLAAGQPGGSEDLSKDRSLTGKLEPVSPPSPPHADPELELVPPRLSKEELIQNMDRVDREITMVEQQISKLKKKQQQLEEEAAKPPEPEKPVSPPPIESKHRSLVQIIYDENRVRAPPALEREGEGPPGDRPEQTRARAGVAGGVASVVLGLAHECLLLR</sequence>
<keyword evidence="2" id="KW-0175">Coiled coil</keyword>
<dbReference type="EMBL" id="JAGFMF010011719">
    <property type="protein sequence ID" value="KAG8514997.1"/>
    <property type="molecule type" value="Genomic_DNA"/>
</dbReference>